<feature type="compositionally biased region" description="Pro residues" evidence="1">
    <location>
        <begin position="66"/>
        <end position="79"/>
    </location>
</feature>
<dbReference type="AlphaFoldDB" id="A0A8J5WFQ8"/>
<organism evidence="2 3">
    <name type="scientific">Zizania palustris</name>
    <name type="common">Northern wild rice</name>
    <dbReference type="NCBI Taxonomy" id="103762"/>
    <lineage>
        <taxon>Eukaryota</taxon>
        <taxon>Viridiplantae</taxon>
        <taxon>Streptophyta</taxon>
        <taxon>Embryophyta</taxon>
        <taxon>Tracheophyta</taxon>
        <taxon>Spermatophyta</taxon>
        <taxon>Magnoliopsida</taxon>
        <taxon>Liliopsida</taxon>
        <taxon>Poales</taxon>
        <taxon>Poaceae</taxon>
        <taxon>BOP clade</taxon>
        <taxon>Oryzoideae</taxon>
        <taxon>Oryzeae</taxon>
        <taxon>Zizaniinae</taxon>
        <taxon>Zizania</taxon>
    </lineage>
</organism>
<keyword evidence="3" id="KW-1185">Reference proteome</keyword>
<dbReference type="EMBL" id="JAAALK010000082">
    <property type="protein sequence ID" value="KAG8087482.1"/>
    <property type="molecule type" value="Genomic_DNA"/>
</dbReference>
<reference evidence="2" key="1">
    <citation type="journal article" date="2021" name="bioRxiv">
        <title>Whole Genome Assembly and Annotation of Northern Wild Rice, Zizania palustris L., Supports a Whole Genome Duplication in the Zizania Genus.</title>
        <authorList>
            <person name="Haas M."/>
            <person name="Kono T."/>
            <person name="Macchietto M."/>
            <person name="Millas R."/>
            <person name="McGilp L."/>
            <person name="Shao M."/>
            <person name="Duquette J."/>
            <person name="Hirsch C.N."/>
            <person name="Kimball J."/>
        </authorList>
    </citation>
    <scope>NUCLEOTIDE SEQUENCE</scope>
    <source>
        <tissue evidence="2">Fresh leaf tissue</tissue>
    </source>
</reference>
<accession>A0A8J5WFQ8</accession>
<gene>
    <name evidence="2" type="ORF">GUJ93_ZPchr0010g9828</name>
</gene>
<proteinExistence type="predicted"/>
<evidence type="ECO:0000313" key="3">
    <source>
        <dbReference type="Proteomes" id="UP000729402"/>
    </source>
</evidence>
<reference evidence="2" key="2">
    <citation type="submission" date="2021-02" db="EMBL/GenBank/DDBJ databases">
        <authorList>
            <person name="Kimball J.A."/>
            <person name="Haas M.W."/>
            <person name="Macchietto M."/>
            <person name="Kono T."/>
            <person name="Duquette J."/>
            <person name="Shao M."/>
        </authorList>
    </citation>
    <scope>NUCLEOTIDE SEQUENCE</scope>
    <source>
        <tissue evidence="2">Fresh leaf tissue</tissue>
    </source>
</reference>
<evidence type="ECO:0000256" key="1">
    <source>
        <dbReference type="SAM" id="MobiDB-lite"/>
    </source>
</evidence>
<evidence type="ECO:0000313" key="2">
    <source>
        <dbReference type="EMBL" id="KAG8087482.1"/>
    </source>
</evidence>
<comment type="caution">
    <text evidence="2">The sequence shown here is derived from an EMBL/GenBank/DDBJ whole genome shotgun (WGS) entry which is preliminary data.</text>
</comment>
<feature type="region of interest" description="Disordered" evidence="1">
    <location>
        <begin position="44"/>
        <end position="84"/>
    </location>
</feature>
<protein>
    <submittedName>
        <fullName evidence="2">Uncharacterized protein</fullName>
    </submittedName>
</protein>
<dbReference type="Proteomes" id="UP000729402">
    <property type="component" value="Unassembled WGS sequence"/>
</dbReference>
<name>A0A8J5WFQ8_ZIZPA</name>
<sequence>MMTFVPTVEDMQALADLQQTVANIQAYLGLAPVASMLPSFSHGVTGFPTAPSPAPGGRPSLSSPTQSPPSAPGPSPPAAPVGWSTVDTNDVWFATVFVSPSVARDAGCSAGFSSQSGSFSSQD</sequence>